<accession>A0ABS4TTT4</accession>
<protein>
    <recommendedName>
        <fullName evidence="3">Transcriptional regulator</fullName>
    </recommendedName>
</protein>
<reference evidence="1 2" key="1">
    <citation type="submission" date="2021-03" db="EMBL/GenBank/DDBJ databases">
        <title>Sequencing the genomes of 1000 actinobacteria strains.</title>
        <authorList>
            <person name="Klenk H.-P."/>
        </authorList>
    </citation>
    <scope>NUCLEOTIDE SEQUENCE [LARGE SCALE GENOMIC DNA]</scope>
    <source>
        <strain evidence="1 2">DSM 46670</strain>
    </source>
</reference>
<evidence type="ECO:0000313" key="2">
    <source>
        <dbReference type="Proteomes" id="UP001519332"/>
    </source>
</evidence>
<proteinExistence type="predicted"/>
<evidence type="ECO:0008006" key="3">
    <source>
        <dbReference type="Google" id="ProtNLM"/>
    </source>
</evidence>
<comment type="caution">
    <text evidence="1">The sequence shown here is derived from an EMBL/GenBank/DDBJ whole genome shotgun (WGS) entry which is preliminary data.</text>
</comment>
<organism evidence="1 2">
    <name type="scientific">Kibdelosporangium banguiense</name>
    <dbReference type="NCBI Taxonomy" id="1365924"/>
    <lineage>
        <taxon>Bacteria</taxon>
        <taxon>Bacillati</taxon>
        <taxon>Actinomycetota</taxon>
        <taxon>Actinomycetes</taxon>
        <taxon>Pseudonocardiales</taxon>
        <taxon>Pseudonocardiaceae</taxon>
        <taxon>Kibdelosporangium</taxon>
    </lineage>
</organism>
<sequence>MLRIHFSAEDLRRTCVARSADPLWEMVFSRLRLRERDKALVFLPWARRVRHDIADPAIASGLRVLTVLSPLGPYFPDFLTPPEGALGLVPAVEAIRATPSGRIRHELHLLSQTARLPSWTRSLAEGDRELLGDIGHSLIDYYRNAIEPYTDTIEAAVDMDCAYRARTMLDSGVDGLLHGMRPLMQWQPPVLKVQYDVHRDLHLRGRGLRFVPSYFCRRVPVALADPDLPPTLVYPVNHDYAGKRQVDATVTAFPGGLYQRCWEVRASLCSPRSEKARRPLSSPSG</sequence>
<dbReference type="RefSeq" id="WP_209644886.1">
    <property type="nucleotide sequence ID" value="NZ_JAGINW010000001.1"/>
</dbReference>
<dbReference type="EMBL" id="JAGINW010000001">
    <property type="protein sequence ID" value="MBP2327816.1"/>
    <property type="molecule type" value="Genomic_DNA"/>
</dbReference>
<name>A0ABS4TTT4_9PSEU</name>
<dbReference type="Proteomes" id="UP001519332">
    <property type="component" value="Unassembled WGS sequence"/>
</dbReference>
<evidence type="ECO:0000313" key="1">
    <source>
        <dbReference type="EMBL" id="MBP2327816.1"/>
    </source>
</evidence>
<gene>
    <name evidence="1" type="ORF">JOF56_008201</name>
</gene>
<keyword evidence="2" id="KW-1185">Reference proteome</keyword>